<keyword evidence="3" id="KW-1185">Reference proteome</keyword>
<proteinExistence type="predicted"/>
<feature type="non-terminal residue" evidence="2">
    <location>
        <position position="228"/>
    </location>
</feature>
<evidence type="ECO:0000313" key="2">
    <source>
        <dbReference type="EMBL" id="MDD9206184.1"/>
    </source>
</evidence>
<organism evidence="2 3">
    <name type="scientific">Georgenia halotolerans</name>
    <dbReference type="NCBI Taxonomy" id="3028317"/>
    <lineage>
        <taxon>Bacteria</taxon>
        <taxon>Bacillati</taxon>
        <taxon>Actinomycetota</taxon>
        <taxon>Actinomycetes</taxon>
        <taxon>Micrococcales</taxon>
        <taxon>Bogoriellaceae</taxon>
        <taxon>Georgenia</taxon>
    </lineage>
</organism>
<accession>A0ABT5TY36</accession>
<evidence type="ECO:0000259" key="1">
    <source>
        <dbReference type="Pfam" id="PF01494"/>
    </source>
</evidence>
<gene>
    <name evidence="2" type="ORF">PU560_06840</name>
</gene>
<dbReference type="Proteomes" id="UP001165561">
    <property type="component" value="Unassembled WGS sequence"/>
</dbReference>
<name>A0ABT5TY36_9MICO</name>
<reference evidence="2" key="1">
    <citation type="submission" date="2023-02" db="EMBL/GenBank/DDBJ databases">
        <title>Georgenia sp.10Sc9-8, isolated from a soil sample collected from the Taklamakan desert.</title>
        <authorList>
            <person name="Liu S."/>
        </authorList>
    </citation>
    <scope>NUCLEOTIDE SEQUENCE</scope>
    <source>
        <strain evidence="2">10Sc9-8</strain>
    </source>
</reference>
<dbReference type="Pfam" id="PF01494">
    <property type="entry name" value="FAD_binding_3"/>
    <property type="match status" value="1"/>
</dbReference>
<dbReference type="SUPFAM" id="SSF51905">
    <property type="entry name" value="FAD/NAD(P)-binding domain"/>
    <property type="match status" value="1"/>
</dbReference>
<dbReference type="InterPro" id="IPR036188">
    <property type="entry name" value="FAD/NAD-bd_sf"/>
</dbReference>
<comment type="caution">
    <text evidence="2">The sequence shown here is derived from an EMBL/GenBank/DDBJ whole genome shotgun (WGS) entry which is preliminary data.</text>
</comment>
<evidence type="ECO:0000313" key="3">
    <source>
        <dbReference type="Proteomes" id="UP001165561"/>
    </source>
</evidence>
<sequence length="228" mass="24930">MFEQQVRWRVRALPGVTIRDGVRVRGLRRGRGDRWWVDLSEGEVVDADLVIDATGRTSRLPVWLTELGVGPVATTTLDVRVGYASRLYDVPPGRLHAAGVVVLQTPERPAGSFVLPVEGERWQVAAIGSGDRRPPRDPEGFETFLADLPDRAVSELARGGTPVTDVAVHRQTGNRRHHVERLRDWPAGLLVLGDALCAFNPVYGQGVTVAAMEAVALRKALRRGLRGG</sequence>
<feature type="domain" description="FAD-binding" evidence="1">
    <location>
        <begin position="16"/>
        <end position="227"/>
    </location>
</feature>
<protein>
    <recommendedName>
        <fullName evidence="1">FAD-binding domain-containing protein</fullName>
    </recommendedName>
</protein>
<dbReference type="EMBL" id="JARACI010000806">
    <property type="protein sequence ID" value="MDD9206184.1"/>
    <property type="molecule type" value="Genomic_DNA"/>
</dbReference>
<dbReference type="Gene3D" id="3.50.50.60">
    <property type="entry name" value="FAD/NAD(P)-binding domain"/>
    <property type="match status" value="1"/>
</dbReference>
<dbReference type="InterPro" id="IPR002938">
    <property type="entry name" value="FAD-bd"/>
</dbReference>